<dbReference type="SMART" id="SM00353">
    <property type="entry name" value="HLH"/>
    <property type="match status" value="1"/>
</dbReference>
<dbReference type="PANTHER" id="PTHR46807:SF8">
    <property type="entry name" value="TRANSCRIPTION FACTOR PIF1-LIKE ISOFORM X2"/>
    <property type="match status" value="1"/>
</dbReference>
<dbReference type="Gene3D" id="4.10.280.10">
    <property type="entry name" value="Helix-loop-helix DNA-binding domain"/>
    <property type="match status" value="1"/>
</dbReference>
<dbReference type="AlphaFoldDB" id="A0A498JXB9"/>
<dbReference type="InterPro" id="IPR047265">
    <property type="entry name" value="PIF1-like_bHLH"/>
</dbReference>
<reference evidence="7 8" key="1">
    <citation type="submission" date="2018-10" db="EMBL/GenBank/DDBJ databases">
        <title>A high-quality apple genome assembly.</title>
        <authorList>
            <person name="Hu J."/>
        </authorList>
    </citation>
    <scope>NUCLEOTIDE SEQUENCE [LARGE SCALE GENOMIC DNA]</scope>
    <source>
        <strain evidence="8">cv. HFTH1</strain>
        <tissue evidence="7">Young leaf</tissue>
    </source>
</reference>
<feature type="region of interest" description="Disordered" evidence="5">
    <location>
        <begin position="328"/>
        <end position="419"/>
    </location>
</feature>
<evidence type="ECO:0000313" key="7">
    <source>
        <dbReference type="EMBL" id="RXH98132.1"/>
    </source>
</evidence>
<dbReference type="SUPFAM" id="SSF47459">
    <property type="entry name" value="HLH, helix-loop-helix DNA-binding domain"/>
    <property type="match status" value="1"/>
</dbReference>
<dbReference type="STRING" id="3750.A0A498JXB9"/>
<dbReference type="GO" id="GO:0005634">
    <property type="term" value="C:nucleus"/>
    <property type="evidence" value="ECO:0007669"/>
    <property type="project" value="UniProtKB-SubCell"/>
</dbReference>
<evidence type="ECO:0000256" key="2">
    <source>
        <dbReference type="ARBA" id="ARBA00023015"/>
    </source>
</evidence>
<gene>
    <name evidence="7" type="ORF">DVH24_010457</name>
</gene>
<dbReference type="FunFam" id="4.10.280.10:FF:000004">
    <property type="entry name" value="Basic helix-loop-helix transcription factor"/>
    <property type="match status" value="1"/>
</dbReference>
<dbReference type="InterPro" id="IPR044273">
    <property type="entry name" value="PIF3-like"/>
</dbReference>
<proteinExistence type="predicted"/>
<keyword evidence="2" id="KW-0805">Transcription regulation</keyword>
<dbReference type="PANTHER" id="PTHR46807">
    <property type="entry name" value="TRANSCRIPTION FACTOR PIF3"/>
    <property type="match status" value="1"/>
</dbReference>
<dbReference type="GO" id="GO:0046983">
    <property type="term" value="F:protein dimerization activity"/>
    <property type="evidence" value="ECO:0007669"/>
    <property type="project" value="InterPro"/>
</dbReference>
<feature type="compositionally biased region" description="Low complexity" evidence="5">
    <location>
        <begin position="462"/>
        <end position="474"/>
    </location>
</feature>
<protein>
    <recommendedName>
        <fullName evidence="6">BHLH domain-containing protein</fullName>
    </recommendedName>
</protein>
<feature type="region of interest" description="Disordered" evidence="5">
    <location>
        <begin position="738"/>
        <end position="772"/>
    </location>
</feature>
<feature type="domain" description="BHLH" evidence="6">
    <location>
        <begin position="551"/>
        <end position="600"/>
    </location>
</feature>
<organism evidence="7 8">
    <name type="scientific">Malus domestica</name>
    <name type="common">Apple</name>
    <name type="synonym">Pyrus malus</name>
    <dbReference type="NCBI Taxonomy" id="3750"/>
    <lineage>
        <taxon>Eukaryota</taxon>
        <taxon>Viridiplantae</taxon>
        <taxon>Streptophyta</taxon>
        <taxon>Embryophyta</taxon>
        <taxon>Tracheophyta</taxon>
        <taxon>Spermatophyta</taxon>
        <taxon>Magnoliopsida</taxon>
        <taxon>eudicotyledons</taxon>
        <taxon>Gunneridae</taxon>
        <taxon>Pentapetalae</taxon>
        <taxon>rosids</taxon>
        <taxon>fabids</taxon>
        <taxon>Rosales</taxon>
        <taxon>Rosaceae</taxon>
        <taxon>Amygdaloideae</taxon>
        <taxon>Maleae</taxon>
        <taxon>Malus</taxon>
    </lineage>
</organism>
<evidence type="ECO:0000313" key="8">
    <source>
        <dbReference type="Proteomes" id="UP000290289"/>
    </source>
</evidence>
<dbReference type="Proteomes" id="UP000290289">
    <property type="component" value="Chromosome 5"/>
</dbReference>
<dbReference type="InterPro" id="IPR011598">
    <property type="entry name" value="bHLH_dom"/>
</dbReference>
<keyword evidence="4" id="KW-0539">Nucleus</keyword>
<feature type="compositionally biased region" description="Polar residues" evidence="5">
    <location>
        <begin position="738"/>
        <end position="753"/>
    </location>
</feature>
<keyword evidence="3" id="KW-0804">Transcription</keyword>
<feature type="region of interest" description="Disordered" evidence="5">
    <location>
        <begin position="258"/>
        <end position="302"/>
    </location>
</feature>
<evidence type="ECO:0000256" key="4">
    <source>
        <dbReference type="ARBA" id="ARBA00023242"/>
    </source>
</evidence>
<dbReference type="Pfam" id="PF00010">
    <property type="entry name" value="HLH"/>
    <property type="match status" value="1"/>
</dbReference>
<feature type="compositionally biased region" description="Polar residues" evidence="5">
    <location>
        <begin position="258"/>
        <end position="267"/>
    </location>
</feature>
<sequence length="800" mass="87952">MRLELLDSEIAQYIQRESNSAAHHLARVGIGSNQEFVWFEKPLDLLRDILFKDTMREKKKQIKLGNDTQFAFDGVKTSFRPFASYYLVLFGETDLSADAQQHINTKGKSTENTHTLSLSLSSQTNASNFSPLISRRHYPTLELSSLGNPIKVPFFCSAPPVRDSETQRLREQLPPLLPWPVQTCRTSTSSSNSLQLFASASNEWISEQKMNRRVPDFEMDYEYLLPTTSALNRPRKSTMPEDDIMELLWQDGQVVMQSQNQRSSVNSKRSHQSKYDVVLPDDGVGITRPAPQPQPQPPAQNPHLFIQEDEMASWLQYPLVDEPFSAGLLYPDSTTSEHRTPQVSGPAPASRPPIHRPRRTELQNFLQSDRTNNNDASSNRPMISETAPSSSKKSVVRETTTVVGSSDTPLVGSCSRALDSRPDGAGGGLANGATSLTAATAATAATSFPGNELTTCEMSLTSSPGGSSASAEPDSAPKPPLTADNRKRKGREAAAADDDAEFQSRHTYLTVCLVTRGVPSCISDVEFESANGKKQLRGLTSSTKRSRAAEVHNLSERNSVQRRRDRINEKMKALQELIPRCNKSDKASMLDEAIEYLKSLQLQVQMMSMGYGMIPMMFPGVQQMMSVPMGMGIGMGMGMGMEMAGISHPMMPFPNVMAGSPMPTAAALMGPRFPIPPFHMQPIPASDPTGVPAVNKTDQMINSLRAQNPNQSHMPNFADPYQQFFSPQQMQLPLQHNQAMPQPTTGKPSSSRGPETHENHQPGGSGGRDPERIPFPILVVVCGIPPTKSSDIDICLISKR</sequence>
<feature type="compositionally biased region" description="Pro residues" evidence="5">
    <location>
        <begin position="290"/>
        <end position="300"/>
    </location>
</feature>
<dbReference type="PROSITE" id="PS50888">
    <property type="entry name" value="BHLH"/>
    <property type="match status" value="1"/>
</dbReference>
<dbReference type="GO" id="GO:0010017">
    <property type="term" value="P:red or far-red light signaling pathway"/>
    <property type="evidence" value="ECO:0007669"/>
    <property type="project" value="UniProtKB-ARBA"/>
</dbReference>
<dbReference type="InterPro" id="IPR036638">
    <property type="entry name" value="HLH_DNA-bd_sf"/>
</dbReference>
<feature type="region of interest" description="Disordered" evidence="5">
    <location>
        <begin position="455"/>
        <end position="500"/>
    </location>
</feature>
<evidence type="ECO:0000256" key="5">
    <source>
        <dbReference type="SAM" id="MobiDB-lite"/>
    </source>
</evidence>
<feature type="compositionally biased region" description="Polar residues" evidence="5">
    <location>
        <begin position="362"/>
        <end position="408"/>
    </location>
</feature>
<accession>A0A498JXB9</accession>
<evidence type="ECO:0000259" key="6">
    <source>
        <dbReference type="PROSITE" id="PS50888"/>
    </source>
</evidence>
<name>A0A498JXB9_MALDO</name>
<evidence type="ECO:0000256" key="1">
    <source>
        <dbReference type="ARBA" id="ARBA00004123"/>
    </source>
</evidence>
<dbReference type="EMBL" id="RDQH01000331">
    <property type="protein sequence ID" value="RXH98132.1"/>
    <property type="molecule type" value="Genomic_DNA"/>
</dbReference>
<feature type="region of interest" description="Disordered" evidence="5">
    <location>
        <begin position="538"/>
        <end position="563"/>
    </location>
</feature>
<keyword evidence="8" id="KW-1185">Reference proteome</keyword>
<dbReference type="CDD" id="cd11445">
    <property type="entry name" value="bHLH_AtPIF_like"/>
    <property type="match status" value="1"/>
</dbReference>
<comment type="subcellular location">
    <subcellularLocation>
        <location evidence="1">Nucleus</location>
    </subcellularLocation>
</comment>
<evidence type="ECO:0000256" key="3">
    <source>
        <dbReference type="ARBA" id="ARBA00023163"/>
    </source>
</evidence>
<comment type="caution">
    <text evidence="7">The sequence shown here is derived from an EMBL/GenBank/DDBJ whole genome shotgun (WGS) entry which is preliminary data.</text>
</comment>
<dbReference type="GO" id="GO:0003700">
    <property type="term" value="F:DNA-binding transcription factor activity"/>
    <property type="evidence" value="ECO:0007669"/>
    <property type="project" value="InterPro"/>
</dbReference>